<dbReference type="Proteomes" id="UP000435037">
    <property type="component" value="Segment"/>
</dbReference>
<keyword evidence="2" id="KW-0540">Nuclease</keyword>
<evidence type="ECO:0000313" key="2">
    <source>
        <dbReference type="EMBL" id="QGZ00905.1"/>
    </source>
</evidence>
<protein>
    <submittedName>
        <fullName evidence="2">HNH endonuclease</fullName>
    </submittedName>
</protein>
<dbReference type="InterPro" id="IPR044925">
    <property type="entry name" value="His-Me_finger_sf"/>
</dbReference>
<keyword evidence="3" id="KW-1185">Reference proteome</keyword>
<sequence length="151" mass="16960">MTTSIMHIDLEMGGCVDHGKRRHAAGYAYVRHKGRRVRLHRLIYCQKAGVSLEDIEGLVVRHTCDNAWCINPEHLIIGTQADNMRDAVERGRNARGSSNGQSKLTPEAVMYCREHYVAYHPEFGGAALARRFGVDCTVVHDAIKGKTWRGM</sequence>
<organism evidence="2 3">
    <name type="scientific">Klebsiella phage VLC4</name>
    <dbReference type="NCBI Taxonomy" id="2686207"/>
    <lineage>
        <taxon>Viruses</taxon>
        <taxon>Duplodnaviria</taxon>
        <taxon>Heunggongvirae</taxon>
        <taxon>Uroviricota</taxon>
        <taxon>Caudoviricetes</taxon>
        <taxon>Autographivirales</taxon>
        <taxon>Autoscriptoviridae</taxon>
        <taxon>Slopekvirinae</taxon>
        <taxon>Drulisvirus</taxon>
        <taxon>Drulisvirus VLC4</taxon>
    </lineage>
</organism>
<evidence type="ECO:0000259" key="1">
    <source>
        <dbReference type="Pfam" id="PF13392"/>
    </source>
</evidence>
<keyword evidence="2" id="KW-0255">Endonuclease</keyword>
<dbReference type="GO" id="GO:0004519">
    <property type="term" value="F:endonuclease activity"/>
    <property type="evidence" value="ECO:0007669"/>
    <property type="project" value="UniProtKB-KW"/>
</dbReference>
<keyword evidence="2" id="KW-0378">Hydrolase</keyword>
<dbReference type="SUPFAM" id="SSF54060">
    <property type="entry name" value="His-Me finger endonucleases"/>
    <property type="match status" value="1"/>
</dbReference>
<dbReference type="InterPro" id="IPR044930">
    <property type="entry name" value="Homing_endonuclease_His-Me"/>
</dbReference>
<accession>A0A6B9IA21</accession>
<proteinExistence type="predicted"/>
<feature type="domain" description="HNH nuclease" evidence="1">
    <location>
        <begin position="38"/>
        <end position="85"/>
    </location>
</feature>
<dbReference type="Gene3D" id="3.90.75.10">
    <property type="entry name" value="Homing Intron 3 (I-ppo) Encoded Endonuclease, Chain A"/>
    <property type="match status" value="1"/>
</dbReference>
<dbReference type="Pfam" id="PF13392">
    <property type="entry name" value="HNH_3"/>
    <property type="match status" value="1"/>
</dbReference>
<name>A0A6B9IA21_9CAUD</name>
<evidence type="ECO:0000313" key="3">
    <source>
        <dbReference type="Proteomes" id="UP000435037"/>
    </source>
</evidence>
<dbReference type="EMBL" id="MN794003">
    <property type="protein sequence ID" value="QGZ00905.1"/>
    <property type="molecule type" value="Genomic_DNA"/>
</dbReference>
<reference evidence="2 3" key="1">
    <citation type="submission" date="2019-12" db="EMBL/GenBank/DDBJ databases">
        <title>Isolation of novel and strongly lytic Klebsiella pneumoniae phages in Valencia (Spain).</title>
        <authorList>
            <person name="Domingo-Calap P."/>
            <person name="Beamud B."/>
            <person name="Vienne J."/>
            <person name="Gonzalez-Candelas F."/>
            <person name="Sanjuan R."/>
        </authorList>
    </citation>
    <scope>NUCLEOTIDE SEQUENCE [LARGE SCALE GENOMIC DNA]</scope>
</reference>
<dbReference type="InterPro" id="IPR003615">
    <property type="entry name" value="HNH_nuc"/>
</dbReference>